<evidence type="ECO:0000313" key="3">
    <source>
        <dbReference type="Proteomes" id="UP000320390"/>
    </source>
</evidence>
<dbReference type="Proteomes" id="UP000320390">
    <property type="component" value="Chromosome"/>
</dbReference>
<sequence>MPKIEYRVIEPLIESKKVLAGSVAVSFRCPDSTRAVRAQAAVTKVSRRRASIWNHIQRSAMAALADAMEAGPRTENKANFRDEDVQAAIVAAFESVQSSFRWDETESRWFETSVQASTFQQRLREMPVTDPSDQAVLLRALLELSQSDGIVTTEELLFISEFVHPDIGTLEDMLRMGPLTSEELSRTSPEARPSIVMLAWACALCDEALDPAESARIEEIARGLGLSVTEAHQLRIDAQQFLLRQAVASAYVDGVRDDEAYAEVTFAAEKMGIGAAEAHEMDRVFRFELGLGDDSH</sequence>
<dbReference type="RefSeq" id="WP_145204240.1">
    <property type="nucleotide sequence ID" value="NZ_CP036434.1"/>
</dbReference>
<dbReference type="InterPro" id="IPR029024">
    <property type="entry name" value="TerB-like"/>
</dbReference>
<dbReference type="OrthoDB" id="1490519at2"/>
<evidence type="ECO:0000259" key="1">
    <source>
        <dbReference type="Pfam" id="PF05099"/>
    </source>
</evidence>
<reference evidence="2 3" key="1">
    <citation type="submission" date="2019-02" db="EMBL/GenBank/DDBJ databases">
        <title>Deep-cultivation of Planctomycetes and their phenomic and genomic characterization uncovers novel biology.</title>
        <authorList>
            <person name="Wiegand S."/>
            <person name="Jogler M."/>
            <person name="Boedeker C."/>
            <person name="Pinto D."/>
            <person name="Vollmers J."/>
            <person name="Rivas-Marin E."/>
            <person name="Kohn T."/>
            <person name="Peeters S.H."/>
            <person name="Heuer A."/>
            <person name="Rast P."/>
            <person name="Oberbeckmann S."/>
            <person name="Bunk B."/>
            <person name="Jeske O."/>
            <person name="Meyerdierks A."/>
            <person name="Storesund J.E."/>
            <person name="Kallscheuer N."/>
            <person name="Luecker S."/>
            <person name="Lage O.M."/>
            <person name="Pohl T."/>
            <person name="Merkel B.J."/>
            <person name="Hornburger P."/>
            <person name="Mueller R.-W."/>
            <person name="Bruemmer F."/>
            <person name="Labrenz M."/>
            <person name="Spormann A.M."/>
            <person name="Op den Camp H."/>
            <person name="Overmann J."/>
            <person name="Amann R."/>
            <person name="Jetten M.S.M."/>
            <person name="Mascher T."/>
            <person name="Medema M.H."/>
            <person name="Devos D.P."/>
            <person name="Kaster A.-K."/>
            <person name="Ovreas L."/>
            <person name="Rohde M."/>
            <person name="Galperin M.Y."/>
            <person name="Jogler C."/>
        </authorList>
    </citation>
    <scope>NUCLEOTIDE SEQUENCE [LARGE SCALE GENOMIC DNA]</scope>
    <source>
        <strain evidence="2 3">Poly30</strain>
    </source>
</reference>
<feature type="domain" description="Co-chaperone DjlA N-terminal" evidence="1">
    <location>
        <begin position="186"/>
        <end position="235"/>
    </location>
</feature>
<dbReference type="EMBL" id="CP036434">
    <property type="protein sequence ID" value="QDV09598.1"/>
    <property type="molecule type" value="Genomic_DNA"/>
</dbReference>
<protein>
    <submittedName>
        <fullName evidence="2">Tellurite resistance protein TerB</fullName>
    </submittedName>
</protein>
<proteinExistence type="predicted"/>
<dbReference type="Pfam" id="PF05099">
    <property type="entry name" value="TerB"/>
    <property type="match status" value="1"/>
</dbReference>
<organism evidence="2 3">
    <name type="scientific">Saltatorellus ferox</name>
    <dbReference type="NCBI Taxonomy" id="2528018"/>
    <lineage>
        <taxon>Bacteria</taxon>
        <taxon>Pseudomonadati</taxon>
        <taxon>Planctomycetota</taxon>
        <taxon>Planctomycetia</taxon>
        <taxon>Planctomycetia incertae sedis</taxon>
        <taxon>Saltatorellus</taxon>
    </lineage>
</organism>
<name>A0A518EZT2_9BACT</name>
<dbReference type="SUPFAM" id="SSF158682">
    <property type="entry name" value="TerB-like"/>
    <property type="match status" value="1"/>
</dbReference>
<dbReference type="AlphaFoldDB" id="A0A518EZT2"/>
<accession>A0A518EZT2</accession>
<dbReference type="Gene3D" id="1.10.3680.10">
    <property type="entry name" value="TerB-like"/>
    <property type="match status" value="1"/>
</dbReference>
<evidence type="ECO:0000313" key="2">
    <source>
        <dbReference type="EMBL" id="QDV09598.1"/>
    </source>
</evidence>
<gene>
    <name evidence="2" type="ORF">Poly30_51560</name>
</gene>
<keyword evidence="3" id="KW-1185">Reference proteome</keyword>
<dbReference type="InterPro" id="IPR007791">
    <property type="entry name" value="DjlA_N"/>
</dbReference>